<accession>A0A7C4Y463</accession>
<reference evidence="1" key="1">
    <citation type="journal article" date="2020" name="mSystems">
        <title>Genome- and Community-Level Interaction Insights into Carbon Utilization and Element Cycling Functions of Hydrothermarchaeota in Hydrothermal Sediment.</title>
        <authorList>
            <person name="Zhou Z."/>
            <person name="Liu Y."/>
            <person name="Xu W."/>
            <person name="Pan J."/>
            <person name="Luo Z.H."/>
            <person name="Li M."/>
        </authorList>
    </citation>
    <scope>NUCLEOTIDE SEQUENCE [LARGE SCALE GENOMIC DNA]</scope>
    <source>
        <strain evidence="1">SpSt-780</strain>
    </source>
</reference>
<gene>
    <name evidence="1" type="ORF">ENV67_01395</name>
</gene>
<protein>
    <submittedName>
        <fullName evidence="1">Uncharacterized protein</fullName>
    </submittedName>
</protein>
<dbReference type="AlphaFoldDB" id="A0A7C4Y463"/>
<comment type="caution">
    <text evidence="1">The sequence shown here is derived from an EMBL/GenBank/DDBJ whole genome shotgun (WGS) entry which is preliminary data.</text>
</comment>
<dbReference type="EMBL" id="DTHG01000017">
    <property type="protein sequence ID" value="HGW91181.1"/>
    <property type="molecule type" value="Genomic_DNA"/>
</dbReference>
<organism evidence="1">
    <name type="scientific">candidate division WOR-3 bacterium</name>
    <dbReference type="NCBI Taxonomy" id="2052148"/>
    <lineage>
        <taxon>Bacteria</taxon>
        <taxon>Bacteria division WOR-3</taxon>
    </lineage>
</organism>
<sequence length="428" mass="50636">MIFIILSDFGGWFEGQLNWQRYNDWNLFNEKNYSEIGLINKLPKGIETYTSISTTPEIYFKRMHISFSGSFYNIAIFKAEDRHWFESPVLNLVSTEKLRDESWGANAEGMRIDLWNKRYASGFLLSRYNVNEKGECFVFDLKKYSGMINFGFLFIEKNFITGVNDVFSPRFSVSKKPFDFKFEYAISNHTYYPDSLNYSYAAEMKIIPLGAFFITMKHYNFGLNFRDEVSNDFNSFNLSNFGKKGVFFDISFLVPRRAFTITEKFSFENLNRRWSYTEIYIEFINNVFFKSYFDVTKDKYGDIWKHLFFEISTESKRGKIKLQYKIKDIGVKNVEYSMGERHLFGIEGKMNITDEIGFYSRIGIGNSKKGVWETGFYQLSFRPFSNSEIYLEYGEGSHTDGDIVNDSDFADREIRTIERLRLILKYYF</sequence>
<evidence type="ECO:0000313" key="1">
    <source>
        <dbReference type="EMBL" id="HGW91181.1"/>
    </source>
</evidence>
<name>A0A7C4Y463_UNCW3</name>
<proteinExistence type="predicted"/>